<dbReference type="FunCoup" id="A0A6J0BCK6">
    <property type="interactions" value="1147"/>
</dbReference>
<feature type="region of interest" description="Disordered" evidence="1">
    <location>
        <begin position="614"/>
        <end position="639"/>
    </location>
</feature>
<organism evidence="3">
    <name type="scientific">Neodiprion lecontei</name>
    <name type="common">Redheaded pine sawfly</name>
    <dbReference type="NCBI Taxonomy" id="441921"/>
    <lineage>
        <taxon>Eukaryota</taxon>
        <taxon>Metazoa</taxon>
        <taxon>Ecdysozoa</taxon>
        <taxon>Arthropoda</taxon>
        <taxon>Hexapoda</taxon>
        <taxon>Insecta</taxon>
        <taxon>Pterygota</taxon>
        <taxon>Neoptera</taxon>
        <taxon>Endopterygota</taxon>
        <taxon>Hymenoptera</taxon>
        <taxon>Tenthredinoidea</taxon>
        <taxon>Diprionidae</taxon>
        <taxon>Diprioninae</taxon>
        <taxon>Neodiprion</taxon>
    </lineage>
</organism>
<dbReference type="InterPro" id="IPR011989">
    <property type="entry name" value="ARM-like"/>
</dbReference>
<dbReference type="RefSeq" id="XP_015511438.1">
    <property type="nucleotide sequence ID" value="XM_015655952.2"/>
</dbReference>
<reference evidence="3" key="1">
    <citation type="submission" date="2025-08" db="UniProtKB">
        <authorList>
            <consortium name="RefSeq"/>
        </authorList>
    </citation>
    <scope>IDENTIFICATION</scope>
    <source>
        <tissue evidence="3">Thorax and Abdomen</tissue>
    </source>
</reference>
<evidence type="ECO:0000313" key="3">
    <source>
        <dbReference type="RefSeq" id="XP_015511438.1"/>
    </source>
</evidence>
<feature type="compositionally biased region" description="Acidic residues" evidence="1">
    <location>
        <begin position="616"/>
        <end position="631"/>
    </location>
</feature>
<dbReference type="InParanoid" id="A0A6J0BCK6"/>
<feature type="region of interest" description="Disordered" evidence="1">
    <location>
        <begin position="425"/>
        <end position="547"/>
    </location>
</feature>
<feature type="compositionally biased region" description="Basic and acidic residues" evidence="1">
    <location>
        <begin position="427"/>
        <end position="444"/>
    </location>
</feature>
<dbReference type="InterPro" id="IPR011009">
    <property type="entry name" value="Kinase-like_dom_sf"/>
</dbReference>
<accession>A0A6J0BCK6</accession>
<dbReference type="InterPro" id="IPR016024">
    <property type="entry name" value="ARM-type_fold"/>
</dbReference>
<protein>
    <submittedName>
        <fullName evidence="3">Protein-associating with the carboxyl-terminal domain of ezrin isoform X1</fullName>
    </submittedName>
</protein>
<name>A0A6J0BCK6_NEOLC</name>
<feature type="compositionally biased region" description="Basic and acidic residues" evidence="1">
    <location>
        <begin position="468"/>
        <end position="491"/>
    </location>
</feature>
<dbReference type="AlphaFoldDB" id="A0A6J0BCK6"/>
<dbReference type="Gene3D" id="3.30.200.20">
    <property type="entry name" value="Phosphorylase Kinase, domain 1"/>
    <property type="match status" value="1"/>
</dbReference>
<dbReference type="InterPro" id="IPR051177">
    <property type="entry name" value="CIK-Related_Protein"/>
</dbReference>
<dbReference type="SUPFAM" id="SSF48371">
    <property type="entry name" value="ARM repeat"/>
    <property type="match status" value="1"/>
</dbReference>
<evidence type="ECO:0000256" key="1">
    <source>
        <dbReference type="SAM" id="MobiDB-lite"/>
    </source>
</evidence>
<dbReference type="OrthoDB" id="9942861at2759"/>
<dbReference type="SUPFAM" id="SSF56112">
    <property type="entry name" value="Protein kinase-like (PK-like)"/>
    <property type="match status" value="1"/>
</dbReference>
<dbReference type="GeneID" id="107218172"/>
<dbReference type="KEGG" id="nlo:107218172"/>
<sequence>MGNEKSALGGLEIDEKAVEITDFWLHHSASLSEPSQQTLSVFVSEPSLHSGANFGKPSPLEKAAKHLMLHRHPCILKYVASWHKGSKFFLATEEVKPLVQVIGMQTTLQICIGLHNILRALIFLHEKALASHNNVSNSAIYVTPDGFWKLGGLEYLCRFTELTPAYLQKTRNYRYEKAISPEEDGGKSAVLMEPSAIDQFAFGVLAEEVLRQKSDEDVPALAEFKELSKKHLQNADPTLRTKLSSVLVHPFFTHEFITIHSFLMELPLKSDTEKQDFFSNLVVELKKFPEKIVAEQLGVLLLSRMVLLDSTAQSKLLPFVLTPKVTDDNNESDLLFTLSTFKRYLIPKLLQMFCVRDAQIRLLLLSHFNSFVSAFQLDELKQHVLPELLVGIKDTDDHLVSTTLRALADLIPLLGSATVIGGNRGKLFTDGRPKKAPRLRETKVRPAAPNGASVPDVLLRTKMAVLELPERPSPDGGEDRNDSNSISHDEDGNWSDWDAQESANPRANPSELSVAEDEENPLETTTQDATRANSKDSASAKVETPKYSKKSIISDISELDIKNSKPMHIQKEEFNFFTDMEPVIKKTQVLHIAETAAVASNSMFDVKVVGVAPDEGNGDDGWGDDLNDWGAEDAPHTRN</sequence>
<feature type="compositionally biased region" description="Polar residues" evidence="1">
    <location>
        <begin position="501"/>
        <end position="511"/>
    </location>
</feature>
<gene>
    <name evidence="3" type="primary">LOC107218172</name>
</gene>
<proteinExistence type="predicted"/>
<evidence type="ECO:0000313" key="2">
    <source>
        <dbReference type="Proteomes" id="UP000829291"/>
    </source>
</evidence>
<dbReference type="PANTHER" id="PTHR12984:SF15">
    <property type="entry name" value="PROTEIN-ASSOCIATING WITH THE CARBOXYL-TERMINAL DOMAIN OF EZRIN"/>
    <property type="match status" value="1"/>
</dbReference>
<dbReference type="Gene3D" id="1.25.10.10">
    <property type="entry name" value="Leucine-rich Repeat Variant"/>
    <property type="match status" value="1"/>
</dbReference>
<dbReference type="Proteomes" id="UP000829291">
    <property type="component" value="Chromosome 4"/>
</dbReference>
<feature type="compositionally biased region" description="Polar residues" evidence="1">
    <location>
        <begin position="522"/>
        <end position="537"/>
    </location>
</feature>
<keyword evidence="2" id="KW-1185">Reference proteome</keyword>
<dbReference type="PANTHER" id="PTHR12984">
    <property type="entry name" value="SCY1-RELATED S/T PROTEIN KINASE-LIKE"/>
    <property type="match status" value="1"/>
</dbReference>
<dbReference type="Gene3D" id="1.10.510.10">
    <property type="entry name" value="Transferase(Phosphotransferase) domain 1"/>
    <property type="match status" value="1"/>
</dbReference>